<name>A0A834IWG0_RHYFE</name>
<keyword evidence="2" id="KW-1185">Reference proteome</keyword>
<dbReference type="AlphaFoldDB" id="A0A834IWG0"/>
<reference evidence="1" key="1">
    <citation type="submission" date="2020-08" db="EMBL/GenBank/DDBJ databases">
        <title>Genome sequencing and assembly of the red palm weevil Rhynchophorus ferrugineus.</title>
        <authorList>
            <person name="Dias G.B."/>
            <person name="Bergman C.M."/>
            <person name="Manee M."/>
        </authorList>
    </citation>
    <scope>NUCLEOTIDE SEQUENCE</scope>
    <source>
        <strain evidence="1">AA-2017</strain>
        <tissue evidence="1">Whole larva</tissue>
    </source>
</reference>
<organism evidence="1 2">
    <name type="scientific">Rhynchophorus ferrugineus</name>
    <name type="common">Red palm weevil</name>
    <name type="synonym">Curculio ferrugineus</name>
    <dbReference type="NCBI Taxonomy" id="354439"/>
    <lineage>
        <taxon>Eukaryota</taxon>
        <taxon>Metazoa</taxon>
        <taxon>Ecdysozoa</taxon>
        <taxon>Arthropoda</taxon>
        <taxon>Hexapoda</taxon>
        <taxon>Insecta</taxon>
        <taxon>Pterygota</taxon>
        <taxon>Neoptera</taxon>
        <taxon>Endopterygota</taxon>
        <taxon>Coleoptera</taxon>
        <taxon>Polyphaga</taxon>
        <taxon>Cucujiformia</taxon>
        <taxon>Curculionidae</taxon>
        <taxon>Dryophthorinae</taxon>
        <taxon>Rhynchophorus</taxon>
    </lineage>
</organism>
<evidence type="ECO:0000313" key="1">
    <source>
        <dbReference type="EMBL" id="KAF7286278.1"/>
    </source>
</evidence>
<evidence type="ECO:0000313" key="2">
    <source>
        <dbReference type="Proteomes" id="UP000625711"/>
    </source>
</evidence>
<proteinExistence type="predicted"/>
<accession>A0A834IWG0</accession>
<dbReference type="EMBL" id="JAACXV010000031">
    <property type="protein sequence ID" value="KAF7286278.1"/>
    <property type="molecule type" value="Genomic_DNA"/>
</dbReference>
<comment type="caution">
    <text evidence="1">The sequence shown here is derived from an EMBL/GenBank/DDBJ whole genome shotgun (WGS) entry which is preliminary data.</text>
</comment>
<sequence length="137" mass="15501">MLISILHLRQRNGHVRRIFPGQWPAQKLRIRPRCDSNVFCFRNEASRPAGPPVDRTALSLPPPAVCSNSAEFVLLKQEAAARRRWPYPAACCRIIGQYYPPPMAVPYTSVLFYIMSLPRTDFVRDCDSGAFGPEQIA</sequence>
<dbReference type="Proteomes" id="UP000625711">
    <property type="component" value="Unassembled WGS sequence"/>
</dbReference>
<protein>
    <submittedName>
        <fullName evidence="1">Uncharacterized protein</fullName>
    </submittedName>
</protein>
<gene>
    <name evidence="1" type="ORF">GWI33_006362</name>
</gene>